<proteinExistence type="predicted"/>
<dbReference type="PANTHER" id="PTHR34817">
    <property type="entry name" value="NUCLEOTIDYLTRANSFERASE"/>
    <property type="match status" value="1"/>
</dbReference>
<comment type="caution">
    <text evidence="1">The sequence shown here is derived from an EMBL/GenBank/DDBJ whole genome shotgun (WGS) entry which is preliminary data.</text>
</comment>
<reference evidence="1" key="1">
    <citation type="submission" date="2022-03" db="EMBL/GenBank/DDBJ databases">
        <authorList>
            <person name="Martin C."/>
        </authorList>
    </citation>
    <scope>NUCLEOTIDE SEQUENCE</scope>
</reference>
<evidence type="ECO:0000313" key="2">
    <source>
        <dbReference type="Proteomes" id="UP000749559"/>
    </source>
</evidence>
<organism evidence="1 2">
    <name type="scientific">Owenia fusiformis</name>
    <name type="common">Polychaete worm</name>
    <dbReference type="NCBI Taxonomy" id="6347"/>
    <lineage>
        <taxon>Eukaryota</taxon>
        <taxon>Metazoa</taxon>
        <taxon>Spiralia</taxon>
        <taxon>Lophotrochozoa</taxon>
        <taxon>Annelida</taxon>
        <taxon>Polychaeta</taxon>
        <taxon>Sedentaria</taxon>
        <taxon>Canalipalpata</taxon>
        <taxon>Sabellida</taxon>
        <taxon>Oweniida</taxon>
        <taxon>Oweniidae</taxon>
        <taxon>Owenia</taxon>
    </lineage>
</organism>
<dbReference type="Pfam" id="PF10127">
    <property type="entry name" value="RlaP"/>
    <property type="match status" value="1"/>
</dbReference>
<dbReference type="InterPro" id="IPR018775">
    <property type="entry name" value="RlaP"/>
</dbReference>
<evidence type="ECO:0000313" key="1">
    <source>
        <dbReference type="EMBL" id="CAH1789226.1"/>
    </source>
</evidence>
<accession>A0A8J1TUM9</accession>
<dbReference type="Proteomes" id="UP000749559">
    <property type="component" value="Unassembled WGS sequence"/>
</dbReference>
<dbReference type="OrthoDB" id="6142798at2759"/>
<sequence>MAAKSGATLDKLRALKSEVEGTHYDYVPTTANEAALQDLKTLMLMHIPTSVTEDVRQKFEKLILSSLSGHKKIIFGCLMTCPWYQSTQPERGQQAKHNMIFIVFVSTDEQFFSTANQHVRDQNHVIDLGWFLAVEIFHFAHYLTKGKMRFIEALLSSRGATGSLLYQTDDWSTLKNSSLIEKLLGLRGFLEQCRGQSIGGVAKKRKNGSLGLKDTATQYDLCESLRLLHYGVSALTEHVLHTSSLDRDKLPEVGQQGLDLITRLYQDEDVTRQDVFQLILRWKSDLDELMKTHKFTKIESVDECIRDWLMHVRAGPNPSFRKICVEKGQEEYLGSLKRKVGGHVEAMKPEQILMVAQAGSKLYDLATPDSDVDFVIIYAEPIEKILGTSKRLNECDESRGPKKQFEYGSYEARLFCEMLLKGSVVILELLFADDLEYTSAAWKELSSHKELFVTERAILQYFGLIKNNMIMIENEKHRGTKREGKLFYQIFHKLNSLEYFLAGKPPVVKCSGSARDFIMRIRTGPLEGDISRENLYTLAQEKILNMRTSLANRTKRLPENGDYSSKVSEILQNSQEIDR</sequence>
<keyword evidence="2" id="KW-1185">Reference proteome</keyword>
<dbReference type="EMBL" id="CAIIXF020000007">
    <property type="protein sequence ID" value="CAH1789226.1"/>
    <property type="molecule type" value="Genomic_DNA"/>
</dbReference>
<name>A0A8J1TUM9_OWEFU</name>
<dbReference type="AlphaFoldDB" id="A0A8J1TUM9"/>
<protein>
    <submittedName>
        <fullName evidence="1">Uncharacterized protein</fullName>
    </submittedName>
</protein>
<dbReference type="PANTHER" id="PTHR34817:SF1">
    <property type="entry name" value="NUCLEOTIDYLTRANSFERASE"/>
    <property type="match status" value="1"/>
</dbReference>
<gene>
    <name evidence="1" type="ORF">OFUS_LOCUS14627</name>
</gene>